<dbReference type="PATRIC" id="fig|188932.3.peg.4277"/>
<gene>
    <name evidence="2" type="ORF">AY601_4120</name>
</gene>
<reference evidence="2 3" key="1">
    <citation type="submission" date="2016-03" db="EMBL/GenBank/DDBJ databases">
        <title>Complete genome sequence of Pedobacter cryoconitis PAMC 27485.</title>
        <authorList>
            <person name="Lee J."/>
            <person name="Kim O.-S."/>
        </authorList>
    </citation>
    <scope>NUCLEOTIDE SEQUENCE [LARGE SCALE GENOMIC DNA]</scope>
    <source>
        <strain evidence="2 3">PAMC 27485</strain>
    </source>
</reference>
<dbReference type="GO" id="GO:0003677">
    <property type="term" value="F:DNA binding"/>
    <property type="evidence" value="ECO:0007669"/>
    <property type="project" value="InterPro"/>
</dbReference>
<dbReference type="EMBL" id="CP014504">
    <property type="protein sequence ID" value="AMQ00971.1"/>
    <property type="molecule type" value="Genomic_DNA"/>
</dbReference>
<name>A0A127VIF0_9SPHI</name>
<dbReference type="AlphaFoldDB" id="A0A127VIF0"/>
<dbReference type="SUPFAM" id="SSF46894">
    <property type="entry name" value="C-terminal effector domain of the bipartite response regulators"/>
    <property type="match status" value="1"/>
</dbReference>
<dbReference type="Gene3D" id="1.10.10.10">
    <property type="entry name" value="Winged helix-like DNA-binding domain superfamily/Winged helix DNA-binding domain"/>
    <property type="match status" value="1"/>
</dbReference>
<dbReference type="SMART" id="SM00421">
    <property type="entry name" value="HTH_LUXR"/>
    <property type="match status" value="1"/>
</dbReference>
<evidence type="ECO:0000313" key="2">
    <source>
        <dbReference type="EMBL" id="AMQ00971.1"/>
    </source>
</evidence>
<accession>A0A127VIF0</accession>
<dbReference type="Pfam" id="PF00196">
    <property type="entry name" value="GerE"/>
    <property type="match status" value="1"/>
</dbReference>
<organism evidence="2 3">
    <name type="scientific">Pedobacter cryoconitis</name>
    <dbReference type="NCBI Taxonomy" id="188932"/>
    <lineage>
        <taxon>Bacteria</taxon>
        <taxon>Pseudomonadati</taxon>
        <taxon>Bacteroidota</taxon>
        <taxon>Sphingobacteriia</taxon>
        <taxon>Sphingobacteriales</taxon>
        <taxon>Sphingobacteriaceae</taxon>
        <taxon>Pedobacter</taxon>
    </lineage>
</organism>
<sequence length="219" mass="25257">MTFVLYNTTKIRLSPYLTILKKDYMLTATYQNIHFAGMIDNGVEFFAQKGIIDVRCINQGIVYNTFSEFPEWIKYKLEEDLVKNHVAMRSLSKIKGLAKEDYLKHYAFCKYGGLDPNPDIDVNGMMGESEYFDCGFRGKCKAEGKLCCGIKVKNGTLTKMEIRILKKSMMSNKHIANALFISISTLKKHWQNMKAKTGMSTRAEYVYFATKKGIIKWIW</sequence>
<dbReference type="InterPro" id="IPR000792">
    <property type="entry name" value="Tscrpt_reg_LuxR_C"/>
</dbReference>
<evidence type="ECO:0000313" key="3">
    <source>
        <dbReference type="Proteomes" id="UP000071561"/>
    </source>
</evidence>
<protein>
    <submittedName>
        <fullName evidence="2">Regulatory protein LuxR</fullName>
    </submittedName>
</protein>
<dbReference type="Proteomes" id="UP000071561">
    <property type="component" value="Chromosome"/>
</dbReference>
<dbReference type="InterPro" id="IPR036388">
    <property type="entry name" value="WH-like_DNA-bd_sf"/>
</dbReference>
<keyword evidence="3" id="KW-1185">Reference proteome</keyword>
<proteinExistence type="predicted"/>
<feature type="domain" description="HTH luxR-type" evidence="1">
    <location>
        <begin position="154"/>
        <end position="209"/>
    </location>
</feature>
<dbReference type="InterPro" id="IPR016032">
    <property type="entry name" value="Sig_transdc_resp-reg_C-effctor"/>
</dbReference>
<evidence type="ECO:0000259" key="1">
    <source>
        <dbReference type="SMART" id="SM00421"/>
    </source>
</evidence>
<dbReference type="KEGG" id="pcm:AY601_4120"/>
<dbReference type="GO" id="GO:0006355">
    <property type="term" value="P:regulation of DNA-templated transcription"/>
    <property type="evidence" value="ECO:0007669"/>
    <property type="project" value="InterPro"/>
</dbReference>